<evidence type="ECO:0000313" key="3">
    <source>
        <dbReference type="Proteomes" id="UP000054715"/>
    </source>
</evidence>
<feature type="transmembrane region" description="Helical" evidence="1">
    <location>
        <begin position="12"/>
        <end position="33"/>
    </location>
</feature>
<gene>
    <name evidence="2" type="ORF">Ljam_1173</name>
</gene>
<proteinExistence type="predicted"/>
<dbReference type="AlphaFoldDB" id="A0A0W0UGE7"/>
<evidence type="ECO:0000256" key="1">
    <source>
        <dbReference type="SAM" id="Phobius"/>
    </source>
</evidence>
<protein>
    <submittedName>
        <fullName evidence="2">Uncharacterized protein</fullName>
    </submittedName>
</protein>
<dbReference type="PATRIC" id="fig|455.5.peg.1241"/>
<reference evidence="2 3" key="1">
    <citation type="submission" date="2015-11" db="EMBL/GenBank/DDBJ databases">
        <title>Genomic analysis of 38 Legionella species identifies large and diverse effector repertoires.</title>
        <authorList>
            <person name="Burstein D."/>
            <person name="Amaro F."/>
            <person name="Zusman T."/>
            <person name="Lifshitz Z."/>
            <person name="Cohen O."/>
            <person name="Gilbert J.A."/>
            <person name="Pupko T."/>
            <person name="Shuman H.A."/>
            <person name="Segal G."/>
        </authorList>
    </citation>
    <scope>NUCLEOTIDE SEQUENCE [LARGE SCALE GENOMIC DNA]</scope>
    <source>
        <strain evidence="2 3">JA-26-G1-E2</strain>
    </source>
</reference>
<name>A0A0W0UGE7_9GAMM</name>
<dbReference type="EMBL" id="LNYG01000013">
    <property type="protein sequence ID" value="KTD06978.1"/>
    <property type="molecule type" value="Genomic_DNA"/>
</dbReference>
<dbReference type="Proteomes" id="UP000054715">
    <property type="component" value="Unassembled WGS sequence"/>
</dbReference>
<sequence length="66" mass="7101">MGNHRIPVKPLLANIAISATGIGLLFVIGKLLATGTGVFSETKRQAKINSIKDALQETEAFSKKHR</sequence>
<keyword evidence="1" id="KW-0812">Transmembrane</keyword>
<accession>A0A0W0UGE7</accession>
<dbReference type="STRING" id="455.Ljam_1173"/>
<keyword evidence="1" id="KW-0472">Membrane</keyword>
<organism evidence="2 3">
    <name type="scientific">Legionella jamestowniensis</name>
    <dbReference type="NCBI Taxonomy" id="455"/>
    <lineage>
        <taxon>Bacteria</taxon>
        <taxon>Pseudomonadati</taxon>
        <taxon>Pseudomonadota</taxon>
        <taxon>Gammaproteobacteria</taxon>
        <taxon>Legionellales</taxon>
        <taxon>Legionellaceae</taxon>
        <taxon>Legionella</taxon>
    </lineage>
</organism>
<keyword evidence="1" id="KW-1133">Transmembrane helix</keyword>
<evidence type="ECO:0000313" key="2">
    <source>
        <dbReference type="EMBL" id="KTD06978.1"/>
    </source>
</evidence>
<comment type="caution">
    <text evidence="2">The sequence shown here is derived from an EMBL/GenBank/DDBJ whole genome shotgun (WGS) entry which is preliminary data.</text>
</comment>